<proteinExistence type="inferred from homology"/>
<reference evidence="8" key="1">
    <citation type="submission" date="2023-03" db="EMBL/GenBank/DDBJ databases">
        <title>Massive genome expansion in bonnet fungi (Mycena s.s.) driven by repeated elements and novel gene families across ecological guilds.</title>
        <authorList>
            <consortium name="Lawrence Berkeley National Laboratory"/>
            <person name="Harder C.B."/>
            <person name="Miyauchi S."/>
            <person name="Viragh M."/>
            <person name="Kuo A."/>
            <person name="Thoen E."/>
            <person name="Andreopoulos B."/>
            <person name="Lu D."/>
            <person name="Skrede I."/>
            <person name="Drula E."/>
            <person name="Henrissat B."/>
            <person name="Morin E."/>
            <person name="Kohler A."/>
            <person name="Barry K."/>
            <person name="LaButti K."/>
            <person name="Morin E."/>
            <person name="Salamov A."/>
            <person name="Lipzen A."/>
            <person name="Mereny Z."/>
            <person name="Hegedus B."/>
            <person name="Baldrian P."/>
            <person name="Stursova M."/>
            <person name="Weitz H."/>
            <person name="Taylor A."/>
            <person name="Grigoriev I.V."/>
            <person name="Nagy L.G."/>
            <person name="Martin F."/>
            <person name="Kauserud H."/>
        </authorList>
    </citation>
    <scope>NUCLEOTIDE SEQUENCE</scope>
    <source>
        <strain evidence="8">CBHHK067</strain>
    </source>
</reference>
<gene>
    <name evidence="8" type="ORF">B0H17DRAFT_1212369</name>
</gene>
<evidence type="ECO:0000256" key="4">
    <source>
        <dbReference type="ARBA" id="ARBA00047761"/>
    </source>
</evidence>
<dbReference type="CDD" id="cd14498">
    <property type="entry name" value="DSP"/>
    <property type="match status" value="1"/>
</dbReference>
<comment type="catalytic activity">
    <reaction evidence="4">
        <text>O-phospho-L-seryl-[protein] + H2O = L-seryl-[protein] + phosphate</text>
        <dbReference type="Rhea" id="RHEA:20629"/>
        <dbReference type="Rhea" id="RHEA-COMP:9863"/>
        <dbReference type="Rhea" id="RHEA-COMP:11604"/>
        <dbReference type="ChEBI" id="CHEBI:15377"/>
        <dbReference type="ChEBI" id="CHEBI:29999"/>
        <dbReference type="ChEBI" id="CHEBI:43474"/>
        <dbReference type="ChEBI" id="CHEBI:83421"/>
        <dbReference type="EC" id="3.1.3.16"/>
    </reaction>
</comment>
<dbReference type="AlphaFoldDB" id="A0AAD7G6M7"/>
<dbReference type="GO" id="GO:0004722">
    <property type="term" value="F:protein serine/threonine phosphatase activity"/>
    <property type="evidence" value="ECO:0007669"/>
    <property type="project" value="UniProtKB-EC"/>
</dbReference>
<sequence>MACVRLAPASSLPHTPEHNPPHPHAPARARRRVAANPYAAAAALRPLRLSLALNVSPPSANARTSAAAPSYTRSAPPSPVKRTANALRHSYSASAPCAGAWGASKPASPGVSNLNCPSSPGPTCPASVFSALASGSESSASGPLPSTSSSSSFTSFSASRANFPSASTSPSYSPITPHLSISDLAFAEDAALLRAARITHVVSVLGERAQIPAHIPPTHRLHVPLADAPFAELVGALGAVVEWVRGVLLAAHACPDAGADGAQPHGRRPETPRTPQHVRILIHCAHGISRSPAVGAALLVALPLAALDAEAEAEAERIFDPEAEAEAAARDAWTDAARRTRTLSAPAALAYVRARRPAADPNWGFRAQLGEWERCRGGGGARVLAPPRIGGLRGGGGGGGDALEGEVGRRTRAKGEEGVLKYYPTLH</sequence>
<name>A0AAD7G6M7_MYCRO</name>
<dbReference type="Gene3D" id="3.90.190.10">
    <property type="entry name" value="Protein tyrosine phosphatase superfamily"/>
    <property type="match status" value="1"/>
</dbReference>
<feature type="region of interest" description="Disordered" evidence="6">
    <location>
        <begin position="1"/>
        <end position="32"/>
    </location>
</feature>
<dbReference type="InterPro" id="IPR029021">
    <property type="entry name" value="Prot-tyrosine_phosphatase-like"/>
</dbReference>
<dbReference type="PROSITE" id="PS00383">
    <property type="entry name" value="TYR_PHOSPHATASE_1"/>
    <property type="match status" value="1"/>
</dbReference>
<comment type="similarity">
    <text evidence="1">Belongs to the protein-tyrosine phosphatase family. Non-receptor class dual specificity subfamily.</text>
</comment>
<dbReference type="PANTHER" id="PTHR45948">
    <property type="entry name" value="DUAL SPECIFICITY PROTEIN PHOSPHATASE DDB_G0269404-RELATED"/>
    <property type="match status" value="1"/>
</dbReference>
<evidence type="ECO:0000259" key="7">
    <source>
        <dbReference type="SMART" id="SM00195"/>
    </source>
</evidence>
<accession>A0AAD7G6M7</accession>
<dbReference type="GO" id="GO:0005829">
    <property type="term" value="C:cytosol"/>
    <property type="evidence" value="ECO:0007669"/>
    <property type="project" value="TreeGrafter"/>
</dbReference>
<dbReference type="SUPFAM" id="SSF52799">
    <property type="entry name" value="(Phosphotyrosine protein) phosphatases II"/>
    <property type="match status" value="1"/>
</dbReference>
<evidence type="ECO:0000256" key="3">
    <source>
        <dbReference type="ARBA" id="ARBA00022912"/>
    </source>
</evidence>
<dbReference type="GO" id="GO:0007165">
    <property type="term" value="P:signal transduction"/>
    <property type="evidence" value="ECO:0007669"/>
    <property type="project" value="TreeGrafter"/>
</dbReference>
<evidence type="ECO:0000256" key="2">
    <source>
        <dbReference type="ARBA" id="ARBA00022801"/>
    </source>
</evidence>
<dbReference type="InterPro" id="IPR016130">
    <property type="entry name" value="Tyr_Pase_AS"/>
</dbReference>
<comment type="catalytic activity">
    <reaction evidence="5">
        <text>O-phospho-L-threonyl-[protein] + H2O = L-threonyl-[protein] + phosphate</text>
        <dbReference type="Rhea" id="RHEA:47004"/>
        <dbReference type="Rhea" id="RHEA-COMP:11060"/>
        <dbReference type="Rhea" id="RHEA-COMP:11605"/>
        <dbReference type="ChEBI" id="CHEBI:15377"/>
        <dbReference type="ChEBI" id="CHEBI:30013"/>
        <dbReference type="ChEBI" id="CHEBI:43474"/>
        <dbReference type="ChEBI" id="CHEBI:61977"/>
        <dbReference type="EC" id="3.1.3.16"/>
    </reaction>
</comment>
<dbReference type="PANTHER" id="PTHR45948:SF2">
    <property type="entry name" value="DUAL SPECIFICITY PROTEIN PHOSPHATASE"/>
    <property type="match status" value="1"/>
</dbReference>
<evidence type="ECO:0000313" key="8">
    <source>
        <dbReference type="EMBL" id="KAJ7661087.1"/>
    </source>
</evidence>
<evidence type="ECO:0000256" key="5">
    <source>
        <dbReference type="ARBA" id="ARBA00048336"/>
    </source>
</evidence>
<keyword evidence="3" id="KW-0904">Protein phosphatase</keyword>
<keyword evidence="2" id="KW-0378">Hydrolase</keyword>
<dbReference type="InterPro" id="IPR020422">
    <property type="entry name" value="TYR_PHOSPHATASE_DUAL_dom"/>
</dbReference>
<dbReference type="SMART" id="SM00195">
    <property type="entry name" value="DSPc"/>
    <property type="match status" value="1"/>
</dbReference>
<protein>
    <submittedName>
        <fullName evidence="8">Protein-tyrosine phosphatase-like protein</fullName>
    </submittedName>
</protein>
<dbReference type="EMBL" id="JARKIE010000253">
    <property type="protein sequence ID" value="KAJ7661087.1"/>
    <property type="molecule type" value="Genomic_DNA"/>
</dbReference>
<comment type="caution">
    <text evidence="8">The sequence shown here is derived from an EMBL/GenBank/DDBJ whole genome shotgun (WGS) entry which is preliminary data.</text>
</comment>
<organism evidence="8 9">
    <name type="scientific">Mycena rosella</name>
    <name type="common">Pink bonnet</name>
    <name type="synonym">Agaricus rosellus</name>
    <dbReference type="NCBI Taxonomy" id="1033263"/>
    <lineage>
        <taxon>Eukaryota</taxon>
        <taxon>Fungi</taxon>
        <taxon>Dikarya</taxon>
        <taxon>Basidiomycota</taxon>
        <taxon>Agaricomycotina</taxon>
        <taxon>Agaricomycetes</taxon>
        <taxon>Agaricomycetidae</taxon>
        <taxon>Agaricales</taxon>
        <taxon>Marasmiineae</taxon>
        <taxon>Mycenaceae</taxon>
        <taxon>Mycena</taxon>
    </lineage>
</organism>
<dbReference type="GO" id="GO:0004725">
    <property type="term" value="F:protein tyrosine phosphatase activity"/>
    <property type="evidence" value="ECO:0007669"/>
    <property type="project" value="TreeGrafter"/>
</dbReference>
<evidence type="ECO:0000313" key="9">
    <source>
        <dbReference type="Proteomes" id="UP001221757"/>
    </source>
</evidence>
<feature type="region of interest" description="Disordered" evidence="6">
    <location>
        <begin position="57"/>
        <end position="83"/>
    </location>
</feature>
<keyword evidence="9" id="KW-1185">Reference proteome</keyword>
<feature type="domain" description="Tyrosine-protein phosphatase" evidence="7">
    <location>
        <begin position="171"/>
        <end position="375"/>
    </location>
</feature>
<evidence type="ECO:0000256" key="1">
    <source>
        <dbReference type="ARBA" id="ARBA00008601"/>
    </source>
</evidence>
<dbReference type="Proteomes" id="UP001221757">
    <property type="component" value="Unassembled WGS sequence"/>
</dbReference>
<evidence type="ECO:0000256" key="6">
    <source>
        <dbReference type="SAM" id="MobiDB-lite"/>
    </source>
</evidence>